<proteinExistence type="predicted"/>
<sequence>MLSTERKAEMIQSLKEDYVVLTDIVCEVVADTKADMLVLKRGKIDLSSLEQDKVLLHKLDQEYLSLCEKDQVKAVDIIEKIYELSDKYDKLRMSI</sequence>
<dbReference type="AlphaFoldDB" id="A0A1A7Q1T2"/>
<comment type="caution">
    <text evidence="1">The sequence shown here is derived from an EMBL/GenBank/DDBJ whole genome shotgun (WGS) entry which is preliminary data.</text>
</comment>
<name>A0A1A7Q1T2_9PAST</name>
<dbReference type="RefSeq" id="WP_065233008.1">
    <property type="nucleotide sequence ID" value="NZ_JTJS01000074.1"/>
</dbReference>
<reference evidence="1 2" key="1">
    <citation type="submission" date="2014-11" db="EMBL/GenBank/DDBJ databases">
        <title>Pan-genome of Gallibacterium spp.</title>
        <authorList>
            <person name="Kudirkiene E."/>
            <person name="Bojesen A.M."/>
        </authorList>
    </citation>
    <scope>NUCLEOTIDE SEQUENCE [LARGE SCALE GENOMIC DNA]</scope>
    <source>
        <strain evidence="1 2">F298</strain>
    </source>
</reference>
<dbReference type="EMBL" id="JTJS01000074">
    <property type="protein sequence ID" value="OBX07365.1"/>
    <property type="molecule type" value="Genomic_DNA"/>
</dbReference>
<protein>
    <submittedName>
        <fullName evidence="1">Uncharacterized protein</fullName>
    </submittedName>
</protein>
<accession>A0A1A7Q1T2</accession>
<gene>
    <name evidence="1" type="ORF">QV07_07015</name>
</gene>
<dbReference type="Proteomes" id="UP000243168">
    <property type="component" value="Unassembled WGS sequence"/>
</dbReference>
<dbReference type="PATRIC" id="fig|505345.8.peg.1418"/>
<organism evidence="1 2">
    <name type="scientific">Gallibacterium genomosp. 3</name>
    <dbReference type="NCBI Taxonomy" id="505345"/>
    <lineage>
        <taxon>Bacteria</taxon>
        <taxon>Pseudomonadati</taxon>
        <taxon>Pseudomonadota</taxon>
        <taxon>Gammaproteobacteria</taxon>
        <taxon>Pasteurellales</taxon>
        <taxon>Pasteurellaceae</taxon>
        <taxon>Gallibacterium</taxon>
    </lineage>
</organism>
<evidence type="ECO:0000313" key="2">
    <source>
        <dbReference type="Proteomes" id="UP000243168"/>
    </source>
</evidence>
<evidence type="ECO:0000313" key="1">
    <source>
        <dbReference type="EMBL" id="OBX07365.1"/>
    </source>
</evidence>